<dbReference type="Gene3D" id="3.50.4.10">
    <property type="entry name" value="Hepatocyte Growth Factor"/>
    <property type="match status" value="1"/>
</dbReference>
<evidence type="ECO:0000313" key="6">
    <source>
        <dbReference type="WBParaSite" id="PDA_v2.g19291.t1"/>
    </source>
</evidence>
<protein>
    <submittedName>
        <fullName evidence="6">Apple domain-containing protein</fullName>
    </submittedName>
</protein>
<evidence type="ECO:0000256" key="3">
    <source>
        <dbReference type="SAM" id="SignalP"/>
    </source>
</evidence>
<dbReference type="Proteomes" id="UP000887578">
    <property type="component" value="Unplaced"/>
</dbReference>
<feature type="chain" id="PRO_5036903453" evidence="3">
    <location>
        <begin position="23"/>
        <end position="167"/>
    </location>
</feature>
<keyword evidence="2" id="KW-1015">Disulfide bond</keyword>
<organism evidence="5 6">
    <name type="scientific">Panagrolaimus davidi</name>
    <dbReference type="NCBI Taxonomy" id="227884"/>
    <lineage>
        <taxon>Eukaryota</taxon>
        <taxon>Metazoa</taxon>
        <taxon>Ecdysozoa</taxon>
        <taxon>Nematoda</taxon>
        <taxon>Chromadorea</taxon>
        <taxon>Rhabditida</taxon>
        <taxon>Tylenchina</taxon>
        <taxon>Panagrolaimomorpha</taxon>
        <taxon>Panagrolaimoidea</taxon>
        <taxon>Panagrolaimidae</taxon>
        <taxon>Panagrolaimus</taxon>
    </lineage>
</organism>
<evidence type="ECO:0000313" key="5">
    <source>
        <dbReference type="Proteomes" id="UP000887578"/>
    </source>
</evidence>
<dbReference type="WBParaSite" id="PDA_v2.g19291.t1">
    <property type="protein sequence ID" value="PDA_v2.g19291.t1"/>
    <property type="gene ID" value="PDA_v2.g19291"/>
</dbReference>
<feature type="domain" description="Apple" evidence="4">
    <location>
        <begin position="90"/>
        <end position="157"/>
    </location>
</feature>
<dbReference type="AlphaFoldDB" id="A0A914PLG2"/>
<keyword evidence="1" id="KW-0677">Repeat</keyword>
<proteinExistence type="predicted"/>
<dbReference type="GO" id="GO:0006508">
    <property type="term" value="P:proteolysis"/>
    <property type="evidence" value="ECO:0007669"/>
    <property type="project" value="InterPro"/>
</dbReference>
<feature type="signal peptide" evidence="3">
    <location>
        <begin position="1"/>
        <end position="22"/>
    </location>
</feature>
<reference evidence="6" key="1">
    <citation type="submission" date="2022-11" db="UniProtKB">
        <authorList>
            <consortium name="WormBaseParasite"/>
        </authorList>
    </citation>
    <scope>IDENTIFICATION</scope>
</reference>
<accession>A0A914PLG2</accession>
<dbReference type="InterPro" id="IPR000177">
    <property type="entry name" value="Apple"/>
</dbReference>
<evidence type="ECO:0000259" key="4">
    <source>
        <dbReference type="SMART" id="SM00223"/>
    </source>
</evidence>
<keyword evidence="5" id="KW-1185">Reference proteome</keyword>
<name>A0A914PLG2_9BILA</name>
<evidence type="ECO:0000256" key="1">
    <source>
        <dbReference type="ARBA" id="ARBA00022737"/>
    </source>
</evidence>
<sequence>MVFFKTLLFFIALFLVVQDASGNILGNKENDFHVGMTFFGNKSDMGSARNGTDGFSSASVDGMHARPFDQYMMNMQRRSPSDKKKDPSCCDQYPDVEIIDNDLADFGGNVDECCDFCAGTPGCFGWTWKNISGGICFFKTTTGPGITSVGSVTGTPCENRRRARGTI</sequence>
<dbReference type="SMART" id="SM00223">
    <property type="entry name" value="APPLE"/>
    <property type="match status" value="1"/>
</dbReference>
<dbReference type="GO" id="GO:0005576">
    <property type="term" value="C:extracellular region"/>
    <property type="evidence" value="ECO:0007669"/>
    <property type="project" value="InterPro"/>
</dbReference>
<keyword evidence="3" id="KW-0732">Signal</keyword>
<evidence type="ECO:0000256" key="2">
    <source>
        <dbReference type="ARBA" id="ARBA00023157"/>
    </source>
</evidence>